<keyword evidence="21" id="KW-1185">Reference proteome</keyword>
<dbReference type="InterPro" id="IPR050603">
    <property type="entry name" value="MYST_HAT"/>
</dbReference>
<dbReference type="InterPro" id="IPR002717">
    <property type="entry name" value="HAT_MYST-type"/>
</dbReference>
<dbReference type="EMBL" id="KN819344">
    <property type="protein sequence ID" value="KIJ14261.1"/>
    <property type="molecule type" value="Genomic_DNA"/>
</dbReference>
<evidence type="ECO:0000256" key="14">
    <source>
        <dbReference type="PIRSR" id="PIRSR602717-51"/>
    </source>
</evidence>
<evidence type="ECO:0000256" key="8">
    <source>
        <dbReference type="ARBA" id="ARBA00022833"/>
    </source>
</evidence>
<name>A0A0C9U4Z6_PAXIN</name>
<dbReference type="PROSITE" id="PS50016">
    <property type="entry name" value="ZF_PHD_2"/>
    <property type="match status" value="2"/>
</dbReference>
<dbReference type="SMART" id="SM00249">
    <property type="entry name" value="PHD"/>
    <property type="match status" value="2"/>
</dbReference>
<gene>
    <name evidence="20" type="ORF">PAXINDRAFT_176822</name>
</gene>
<evidence type="ECO:0000256" key="10">
    <source>
        <dbReference type="ARBA" id="ARBA00022990"/>
    </source>
</evidence>
<feature type="compositionally biased region" description="Polar residues" evidence="17">
    <location>
        <begin position="956"/>
        <end position="975"/>
    </location>
</feature>
<dbReference type="InterPro" id="IPR019787">
    <property type="entry name" value="Znf_PHD-finger"/>
</dbReference>
<dbReference type="GO" id="GO:1990467">
    <property type="term" value="C:NuA3a histone acetyltransferase complex"/>
    <property type="evidence" value="ECO:0007669"/>
    <property type="project" value="TreeGrafter"/>
</dbReference>
<dbReference type="InterPro" id="IPR040706">
    <property type="entry name" value="Zf-MYST"/>
</dbReference>
<feature type="compositionally biased region" description="Acidic residues" evidence="17">
    <location>
        <begin position="269"/>
        <end position="302"/>
    </location>
</feature>
<dbReference type="InterPro" id="IPR001965">
    <property type="entry name" value="Znf_PHD"/>
</dbReference>
<dbReference type="FunFam" id="3.40.630.30:FF:000001">
    <property type="entry name" value="Histone acetyltransferase"/>
    <property type="match status" value="1"/>
</dbReference>
<feature type="region of interest" description="Disordered" evidence="17">
    <location>
        <begin position="1363"/>
        <end position="1454"/>
    </location>
</feature>
<keyword evidence="13 16" id="KW-0539">Nucleus</keyword>
<feature type="compositionally biased region" description="Basic and acidic residues" evidence="17">
    <location>
        <begin position="251"/>
        <end position="267"/>
    </location>
</feature>
<dbReference type="OrthoDB" id="787137at2759"/>
<dbReference type="PANTHER" id="PTHR10615">
    <property type="entry name" value="HISTONE ACETYLTRANSFERASE"/>
    <property type="match status" value="1"/>
</dbReference>
<dbReference type="Proteomes" id="UP000053647">
    <property type="component" value="Unassembled WGS sequence"/>
</dbReference>
<evidence type="ECO:0000256" key="2">
    <source>
        <dbReference type="ARBA" id="ARBA00010107"/>
    </source>
</evidence>
<dbReference type="FunFam" id="3.30.40.10:FF:000005">
    <property type="entry name" value="zinc finger protein isoform X1"/>
    <property type="match status" value="1"/>
</dbReference>
<dbReference type="GO" id="GO:0031507">
    <property type="term" value="P:heterochromatin formation"/>
    <property type="evidence" value="ECO:0007669"/>
    <property type="project" value="UniProtKB-ARBA"/>
</dbReference>
<dbReference type="SUPFAM" id="SSF55729">
    <property type="entry name" value="Acyl-CoA N-acyltransferases (Nat)"/>
    <property type="match status" value="1"/>
</dbReference>
<evidence type="ECO:0000256" key="1">
    <source>
        <dbReference type="ARBA" id="ARBA00004123"/>
    </source>
</evidence>
<keyword evidence="5" id="KW-0479">Metal-binding</keyword>
<feature type="compositionally biased region" description="Basic and acidic residues" evidence="17">
    <location>
        <begin position="1490"/>
        <end position="1523"/>
    </location>
</feature>
<evidence type="ECO:0000259" key="18">
    <source>
        <dbReference type="PROSITE" id="PS50016"/>
    </source>
</evidence>
<feature type="domain" description="PHD-type" evidence="18">
    <location>
        <begin position="180"/>
        <end position="230"/>
    </location>
</feature>
<keyword evidence="7 15" id="KW-0863">Zinc-finger</keyword>
<dbReference type="CDD" id="cd15526">
    <property type="entry name" value="PHD1_MOZ_d4"/>
    <property type="match status" value="1"/>
</dbReference>
<feature type="compositionally biased region" description="Polar residues" evidence="17">
    <location>
        <begin position="724"/>
        <end position="733"/>
    </location>
</feature>
<dbReference type="SUPFAM" id="SSF57903">
    <property type="entry name" value="FYVE/PHD zinc finger"/>
    <property type="match status" value="1"/>
</dbReference>
<keyword evidence="11" id="KW-0805">Transcription regulation</keyword>
<proteinExistence type="inferred from homology"/>
<evidence type="ECO:0000259" key="19">
    <source>
        <dbReference type="PROSITE" id="PS51726"/>
    </source>
</evidence>
<accession>A0A0C9U4Z6</accession>
<evidence type="ECO:0000256" key="11">
    <source>
        <dbReference type="ARBA" id="ARBA00023015"/>
    </source>
</evidence>
<keyword evidence="6" id="KW-0677">Repeat</keyword>
<dbReference type="PANTHER" id="PTHR10615:SF161">
    <property type="entry name" value="HISTONE ACETYLTRANSFERASE KAT7"/>
    <property type="match status" value="1"/>
</dbReference>
<evidence type="ECO:0000256" key="4">
    <source>
        <dbReference type="ARBA" id="ARBA00022679"/>
    </source>
</evidence>
<keyword evidence="9" id="KW-0156">Chromatin regulator</keyword>
<evidence type="ECO:0000256" key="13">
    <source>
        <dbReference type="ARBA" id="ARBA00023242"/>
    </source>
</evidence>
<feature type="compositionally biased region" description="Basic residues" evidence="17">
    <location>
        <begin position="334"/>
        <end position="343"/>
    </location>
</feature>
<feature type="compositionally biased region" description="Pro residues" evidence="17">
    <location>
        <begin position="447"/>
        <end position="457"/>
    </location>
</feature>
<keyword evidence="8" id="KW-0862">Zinc</keyword>
<keyword evidence="4" id="KW-0808">Transferase</keyword>
<dbReference type="GO" id="GO:0003682">
    <property type="term" value="F:chromatin binding"/>
    <property type="evidence" value="ECO:0007669"/>
    <property type="project" value="TreeGrafter"/>
</dbReference>
<sequence>MRGLPFPTNAIFDRETTSEHGTPFSSVDDIPIDPALAGGLAIDTAIPGDGNSASDGTQQAQPIVIQDQPAHLPPRHYSQEPLQYDMGPRGDPFAPQLPVAYLPIPEEEVAPALKPQKRKRKPRREEECGFCQGNDSKNKQGEAEVMVSCEECGRSGHPSCMELGKVADVVRSYCWKCVECKTCEICQEKGDDARILFCDFCDRGWHMDCLLPPLEEEPPGQWHCPRCPPPELFLPNTDSSLAHQDTFATEGLHHAESDPKGKGRAPSEADSEADVEADDNATTEDDDDDDSSSDSSDSDSGDDNTVGPPTPHRPQPVKWKKKPPKRTTEPRTPRPAKRMRIRVRSPAPPLIVRLRLPPKGKGKEREDDAERNPFEDLLNPVDRDTSKTNIDSSDRVRFEKSRMAADGKLYPSPDPPASTTENPDPPVAGPSSRPLRSTALHRLSIPPSLPTPSPVPSTPSLYPSTPGPFLPQTPNTPADCVGQTALRIRTIRFGPYDIHPWYDAPFPEEYANIPDGRLWICEFCLKYMRSRFAFGRHRMKCKARHPPGDEIYRDSSVSIFEVDGRKNKIYCQNLCLLSKMFLDHKSLFYDVEPFLFYVMSEIDDVGAHFVGYFSKEKCSPKNYNVSCIMTLPVRQRQGWGNYLIDFSYLLSKKEQRAGSPEKPLSGLGALGYKNYWTLALMRYLRTAPPKPTLEDISRATSMTIEDIYSTLVHQNMITAVAATSTPVRPSPGQSIKFPRGRRNGVARRHLQRSATQKESDGGGNKPNAPLVPPARYEISWDQENVGHWLESWEKKGYLKLKAEKLKWTPFVLSRTKGGGEVLQAGASFGAGAVSAVAQTETPGTLLDGGAPINDRATLSATGLAASGTERGEEEVAEADLTTPTVPIKRRRGRPPRVRPPDVIPALAPPQETRSRTPLPPKPASPRKRRRVSSPIPQDCRTPTNLEDSARRDEDVQSPTNHHQQLANGQNHTTNGLRHDLSISPRLPSAILASEDNPAVGTAGQEKESEHENRLRDGDLMGLEHPDVKSEDLGTPLTGLTSFHSVPSDDTVFMSDGLNGAVIRSKISWEVEGVSPGSPGRHKPWVSTSRNLLHRTLPARFRGSNIAGNVSSHLQFCLSLNQALGSHLTPTLSSRPTFHEGTYRLTDSPPTIIDPNGTARSTQAVAGSSHSPIHEFTVPLTNDGPATNGLKRKHTDSVNPMANGQVGKRRREGEEMGDFDSDSVHGSKHWTEEEKTKLFTWLMGPGEDEHWNALRTTKNSCFRECAVEVFGSKKTYQALKGCYERNFNLFKQIYAFEVFHAHSGNGPVTSINEGDRLREYERRIQLARKGGCDVGNLNARSIDHWHRIGWYNLFYRRWNGDPAATRTSARHNGNCAPGSGGVGGAEEVDDEDNSLDMADPPLAPPPPSHTRTPSYPQPLSSQQFTGPDHVAAESAPSSSPNRAIGPKPVSPQPEQSLVNFSVPHNLMAACLQLLQAQAQHSKLKVEYLRRREEREEKESSARREVERIRSEREQAEWEHNKESVTIKQRAQLATDLLGNPVVDGSVRQAAVDYLKKLFATD</sequence>
<dbReference type="Gene3D" id="3.30.60.60">
    <property type="entry name" value="N-acetyl transferase-like"/>
    <property type="match status" value="1"/>
</dbReference>
<dbReference type="HOGENOM" id="CLU_001196_1_0_1"/>
<evidence type="ECO:0000256" key="9">
    <source>
        <dbReference type="ARBA" id="ARBA00022853"/>
    </source>
</evidence>
<evidence type="ECO:0000313" key="21">
    <source>
        <dbReference type="Proteomes" id="UP000053647"/>
    </source>
</evidence>
<dbReference type="Pfam" id="PF00628">
    <property type="entry name" value="PHD"/>
    <property type="match status" value="1"/>
</dbReference>
<feature type="domain" description="PHD-type" evidence="18">
    <location>
        <begin position="125"/>
        <end position="183"/>
    </location>
</feature>
<reference evidence="20 21" key="1">
    <citation type="submission" date="2014-06" db="EMBL/GenBank/DDBJ databases">
        <authorList>
            <consortium name="DOE Joint Genome Institute"/>
            <person name="Kuo A."/>
            <person name="Kohler A."/>
            <person name="Nagy L.G."/>
            <person name="Floudas D."/>
            <person name="Copeland A."/>
            <person name="Barry K.W."/>
            <person name="Cichocki N."/>
            <person name="Veneault-Fourrey C."/>
            <person name="LaButti K."/>
            <person name="Lindquist E.A."/>
            <person name="Lipzen A."/>
            <person name="Lundell T."/>
            <person name="Morin E."/>
            <person name="Murat C."/>
            <person name="Sun H."/>
            <person name="Tunlid A."/>
            <person name="Henrissat B."/>
            <person name="Grigoriev I.V."/>
            <person name="Hibbett D.S."/>
            <person name="Martin F."/>
            <person name="Nordberg H.P."/>
            <person name="Cantor M.N."/>
            <person name="Hua S.X."/>
        </authorList>
    </citation>
    <scope>NUCLEOTIDE SEQUENCE [LARGE SCALE GENOMIC DNA]</scope>
    <source>
        <strain evidence="20 21">ATCC 200175</strain>
    </source>
</reference>
<evidence type="ECO:0000256" key="16">
    <source>
        <dbReference type="RuleBase" id="RU361211"/>
    </source>
</evidence>
<dbReference type="GO" id="GO:0006357">
    <property type="term" value="P:regulation of transcription by RNA polymerase II"/>
    <property type="evidence" value="ECO:0007669"/>
    <property type="project" value="TreeGrafter"/>
</dbReference>
<feature type="compositionally biased region" description="Basic and acidic residues" evidence="17">
    <location>
        <begin position="361"/>
        <end position="374"/>
    </location>
</feature>
<evidence type="ECO:0000256" key="6">
    <source>
        <dbReference type="ARBA" id="ARBA00022737"/>
    </source>
</evidence>
<feature type="compositionally biased region" description="Basic residues" evidence="17">
    <location>
        <begin position="887"/>
        <end position="896"/>
    </location>
</feature>
<dbReference type="Pfam" id="PF01853">
    <property type="entry name" value="MOZ_SAS"/>
    <property type="match status" value="1"/>
</dbReference>
<dbReference type="Gene3D" id="3.30.40.10">
    <property type="entry name" value="Zinc/RING finger domain, C3HC4 (zinc finger)"/>
    <property type="match status" value="1"/>
</dbReference>
<evidence type="ECO:0000256" key="5">
    <source>
        <dbReference type="ARBA" id="ARBA00022723"/>
    </source>
</evidence>
<feature type="domain" description="MYST-type HAT" evidence="19">
    <location>
        <begin position="483"/>
        <end position="809"/>
    </location>
</feature>
<dbReference type="EC" id="2.3.1.48" evidence="3 16"/>
<comment type="subcellular location">
    <subcellularLocation>
        <location evidence="1 16">Nucleus</location>
    </subcellularLocation>
</comment>
<evidence type="ECO:0000256" key="7">
    <source>
        <dbReference type="ARBA" id="ARBA00022771"/>
    </source>
</evidence>
<dbReference type="GO" id="GO:0004402">
    <property type="term" value="F:histone acetyltransferase activity"/>
    <property type="evidence" value="ECO:0007669"/>
    <property type="project" value="InterPro"/>
</dbReference>
<dbReference type="InterPro" id="IPR036388">
    <property type="entry name" value="WH-like_DNA-bd_sf"/>
</dbReference>
<evidence type="ECO:0000313" key="20">
    <source>
        <dbReference type="EMBL" id="KIJ14261.1"/>
    </source>
</evidence>
<dbReference type="FunFam" id="3.30.60.60:FF:000001">
    <property type="entry name" value="Histone acetyltransferase"/>
    <property type="match status" value="1"/>
</dbReference>
<dbReference type="GO" id="GO:0005634">
    <property type="term" value="C:nucleus"/>
    <property type="evidence" value="ECO:0007669"/>
    <property type="project" value="UniProtKB-SubCell"/>
</dbReference>
<evidence type="ECO:0000256" key="17">
    <source>
        <dbReference type="SAM" id="MobiDB-lite"/>
    </source>
</evidence>
<evidence type="ECO:0000256" key="3">
    <source>
        <dbReference type="ARBA" id="ARBA00013184"/>
    </source>
</evidence>
<feature type="region of interest" description="Disordered" evidence="17">
    <location>
        <begin position="1"/>
        <end position="30"/>
    </location>
</feature>
<dbReference type="Gene3D" id="1.10.10.10">
    <property type="entry name" value="Winged helix-like DNA-binding domain superfamily/Winged helix DNA-binding domain"/>
    <property type="match status" value="1"/>
</dbReference>
<feature type="region of interest" description="Disordered" evidence="17">
    <location>
        <begin position="724"/>
        <end position="772"/>
    </location>
</feature>
<comment type="catalytic activity">
    <reaction evidence="16">
        <text>L-lysyl-[protein] + acetyl-CoA = N(6)-acetyl-L-lysyl-[protein] + CoA + H(+)</text>
        <dbReference type="Rhea" id="RHEA:45948"/>
        <dbReference type="Rhea" id="RHEA-COMP:9752"/>
        <dbReference type="Rhea" id="RHEA-COMP:10731"/>
        <dbReference type="ChEBI" id="CHEBI:15378"/>
        <dbReference type="ChEBI" id="CHEBI:29969"/>
        <dbReference type="ChEBI" id="CHEBI:57287"/>
        <dbReference type="ChEBI" id="CHEBI:57288"/>
        <dbReference type="ChEBI" id="CHEBI:61930"/>
        <dbReference type="EC" id="2.3.1.48"/>
    </reaction>
</comment>
<dbReference type="Pfam" id="PF17772">
    <property type="entry name" value="zf-MYST"/>
    <property type="match status" value="1"/>
</dbReference>
<feature type="region of interest" description="Disordered" evidence="17">
    <location>
        <begin position="864"/>
        <end position="980"/>
    </location>
</feature>
<dbReference type="InterPro" id="IPR016181">
    <property type="entry name" value="Acyl_CoA_acyltransferase"/>
</dbReference>
<feature type="compositionally biased region" description="Basic residues" evidence="17">
    <location>
        <begin position="738"/>
        <end position="751"/>
    </location>
</feature>
<reference evidence="21" key="2">
    <citation type="submission" date="2015-01" db="EMBL/GenBank/DDBJ databases">
        <title>Evolutionary Origins and Diversification of the Mycorrhizal Mutualists.</title>
        <authorList>
            <consortium name="DOE Joint Genome Institute"/>
            <consortium name="Mycorrhizal Genomics Consortium"/>
            <person name="Kohler A."/>
            <person name="Kuo A."/>
            <person name="Nagy L.G."/>
            <person name="Floudas D."/>
            <person name="Copeland A."/>
            <person name="Barry K.W."/>
            <person name="Cichocki N."/>
            <person name="Veneault-Fourrey C."/>
            <person name="LaButti K."/>
            <person name="Lindquist E.A."/>
            <person name="Lipzen A."/>
            <person name="Lundell T."/>
            <person name="Morin E."/>
            <person name="Murat C."/>
            <person name="Riley R."/>
            <person name="Ohm R."/>
            <person name="Sun H."/>
            <person name="Tunlid A."/>
            <person name="Henrissat B."/>
            <person name="Grigoriev I.V."/>
            <person name="Hibbett D.S."/>
            <person name="Martin F."/>
        </authorList>
    </citation>
    <scope>NUCLEOTIDE SEQUENCE [LARGE SCALE GENOMIC DNA]</scope>
    <source>
        <strain evidence="21">ATCC 200175</strain>
    </source>
</reference>
<dbReference type="InterPro" id="IPR013083">
    <property type="entry name" value="Znf_RING/FYVE/PHD"/>
</dbReference>
<feature type="region of interest" description="Disordered" evidence="17">
    <location>
        <begin position="1490"/>
        <end position="1524"/>
    </location>
</feature>
<dbReference type="PROSITE" id="PS51726">
    <property type="entry name" value="MYST_HAT"/>
    <property type="match status" value="1"/>
</dbReference>
<evidence type="ECO:0000256" key="15">
    <source>
        <dbReference type="PROSITE-ProRule" id="PRU00146"/>
    </source>
</evidence>
<evidence type="ECO:0000256" key="12">
    <source>
        <dbReference type="ARBA" id="ARBA00023163"/>
    </source>
</evidence>
<dbReference type="InterPro" id="IPR011011">
    <property type="entry name" value="Znf_FYVE_PHD"/>
</dbReference>
<feature type="compositionally biased region" description="Basic and acidic residues" evidence="17">
    <location>
        <begin position="381"/>
        <end position="405"/>
    </location>
</feature>
<protein>
    <recommendedName>
        <fullName evidence="3 16">Histone acetyltransferase</fullName>
        <ecNumber evidence="3 16">2.3.1.48</ecNumber>
    </recommendedName>
</protein>
<dbReference type="GO" id="GO:0008270">
    <property type="term" value="F:zinc ion binding"/>
    <property type="evidence" value="ECO:0007669"/>
    <property type="project" value="UniProtKB-KW"/>
</dbReference>
<feature type="region of interest" description="Disordered" evidence="17">
    <location>
        <begin position="251"/>
        <end position="480"/>
    </location>
</feature>
<comment type="similarity">
    <text evidence="2 16">Belongs to the MYST (SAS/MOZ) family.</text>
</comment>
<keyword evidence="12" id="KW-0804">Transcription</keyword>
<keyword evidence="10" id="KW-0007">Acetylation</keyword>
<feature type="region of interest" description="Disordered" evidence="17">
    <location>
        <begin position="1175"/>
        <end position="1227"/>
    </location>
</feature>
<dbReference type="Gene3D" id="3.40.630.30">
    <property type="match status" value="1"/>
</dbReference>
<organism evidence="20 21">
    <name type="scientific">Paxillus involutus ATCC 200175</name>
    <dbReference type="NCBI Taxonomy" id="664439"/>
    <lineage>
        <taxon>Eukaryota</taxon>
        <taxon>Fungi</taxon>
        <taxon>Dikarya</taxon>
        <taxon>Basidiomycota</taxon>
        <taxon>Agaricomycotina</taxon>
        <taxon>Agaricomycetes</taxon>
        <taxon>Agaricomycetidae</taxon>
        <taxon>Boletales</taxon>
        <taxon>Paxilineae</taxon>
        <taxon>Paxillaceae</taxon>
        <taxon>Paxillus</taxon>
    </lineage>
</organism>
<feature type="active site" description="Proton donor/acceptor" evidence="14">
    <location>
        <position position="661"/>
    </location>
</feature>
<dbReference type="GO" id="GO:0003712">
    <property type="term" value="F:transcription coregulator activity"/>
    <property type="evidence" value="ECO:0007669"/>
    <property type="project" value="TreeGrafter"/>
</dbReference>